<gene>
    <name evidence="11" type="ORF">GCM10010102_36670</name>
</gene>
<dbReference type="InterPro" id="IPR036890">
    <property type="entry name" value="HATPase_C_sf"/>
</dbReference>
<feature type="transmembrane region" description="Helical" evidence="9">
    <location>
        <begin position="171"/>
        <end position="191"/>
    </location>
</feature>
<sequence length="423" mass="44267">MYPPYVPHQADTSPTTFLRRIAPSVWSVIGSLALVALCFASSCLAVVYLDMAGRPAGLDAATVTPLPLSLVGMLVAFLVPWTVFLRNVAPVSVVLATSALSLLLPYDAVTPLVCLPAVFARRSTRAVAGCTAAVAAAVTAATWRQLSLAEEYRLFTLRDPVTGQVDGVLPAPVYVVLGVLALGFSVGIGFWRRAVAGRRAVVTLTEQHSAETAVLQDRITRQTERDEIAREVHDTVAHSLSQIALQASVLETAAGTSTEVRDAAARIRASARQAGTELRGVLTTLRTGADGLTPVSFDDLGGLLLSLHDQGARINSTVLVSEGHTAATVLTRACYRIVQESVTNALKHAPGLPIDIVLRGAPAVGVTLTVRNALPDGGATPAAGTRSGITGMTERAQALGGSLTAGPVEGRWVVDAHLPWHHA</sequence>
<comment type="caution">
    <text evidence="11">The sequence shown here is derived from an EMBL/GenBank/DDBJ whole genome shotgun (WGS) entry which is preliminary data.</text>
</comment>
<evidence type="ECO:0000256" key="2">
    <source>
        <dbReference type="ARBA" id="ARBA00012438"/>
    </source>
</evidence>
<keyword evidence="8" id="KW-0902">Two-component regulatory system</keyword>
<dbReference type="GO" id="GO:0046983">
    <property type="term" value="F:protein dimerization activity"/>
    <property type="evidence" value="ECO:0007669"/>
    <property type="project" value="InterPro"/>
</dbReference>
<dbReference type="Proteomes" id="UP000655589">
    <property type="component" value="Unassembled WGS sequence"/>
</dbReference>
<dbReference type="PANTHER" id="PTHR24421">
    <property type="entry name" value="NITRATE/NITRITE SENSOR PROTEIN NARX-RELATED"/>
    <property type="match status" value="1"/>
</dbReference>
<proteinExistence type="predicted"/>
<evidence type="ECO:0000256" key="3">
    <source>
        <dbReference type="ARBA" id="ARBA00022553"/>
    </source>
</evidence>
<comment type="catalytic activity">
    <reaction evidence="1">
        <text>ATP + protein L-histidine = ADP + protein N-phospho-L-histidine.</text>
        <dbReference type="EC" id="2.7.13.3"/>
    </reaction>
</comment>
<dbReference type="EMBL" id="BMPT01000018">
    <property type="protein sequence ID" value="GGM37702.1"/>
    <property type="molecule type" value="Genomic_DNA"/>
</dbReference>
<dbReference type="InterPro" id="IPR050482">
    <property type="entry name" value="Sensor_HK_TwoCompSys"/>
</dbReference>
<dbReference type="Pfam" id="PF07730">
    <property type="entry name" value="HisKA_3"/>
    <property type="match status" value="1"/>
</dbReference>
<evidence type="ECO:0000256" key="8">
    <source>
        <dbReference type="ARBA" id="ARBA00023012"/>
    </source>
</evidence>
<organism evidence="11 12">
    <name type="scientific">Promicromonospora citrea</name>
    <dbReference type="NCBI Taxonomy" id="43677"/>
    <lineage>
        <taxon>Bacteria</taxon>
        <taxon>Bacillati</taxon>
        <taxon>Actinomycetota</taxon>
        <taxon>Actinomycetes</taxon>
        <taxon>Micrococcales</taxon>
        <taxon>Promicromonosporaceae</taxon>
        <taxon>Promicromonospora</taxon>
    </lineage>
</organism>
<keyword evidence="7" id="KW-0067">ATP-binding</keyword>
<evidence type="ECO:0000313" key="11">
    <source>
        <dbReference type="EMBL" id="GGM37702.1"/>
    </source>
</evidence>
<dbReference type="GO" id="GO:0016020">
    <property type="term" value="C:membrane"/>
    <property type="evidence" value="ECO:0007669"/>
    <property type="project" value="InterPro"/>
</dbReference>
<dbReference type="Gene3D" id="3.30.565.10">
    <property type="entry name" value="Histidine kinase-like ATPase, C-terminal domain"/>
    <property type="match status" value="1"/>
</dbReference>
<dbReference type="RefSeq" id="WP_171104132.1">
    <property type="nucleotide sequence ID" value="NZ_BMPT01000018.1"/>
</dbReference>
<dbReference type="PANTHER" id="PTHR24421:SF10">
    <property type="entry name" value="NITRATE_NITRITE SENSOR PROTEIN NARQ"/>
    <property type="match status" value="1"/>
</dbReference>
<dbReference type="EC" id="2.7.13.3" evidence="2"/>
<name>A0A8H9GQF6_9MICO</name>
<keyword evidence="12" id="KW-1185">Reference proteome</keyword>
<evidence type="ECO:0000313" key="12">
    <source>
        <dbReference type="Proteomes" id="UP000655589"/>
    </source>
</evidence>
<evidence type="ECO:0000256" key="6">
    <source>
        <dbReference type="ARBA" id="ARBA00022777"/>
    </source>
</evidence>
<evidence type="ECO:0000256" key="1">
    <source>
        <dbReference type="ARBA" id="ARBA00000085"/>
    </source>
</evidence>
<dbReference type="Gene3D" id="1.20.5.1930">
    <property type="match status" value="1"/>
</dbReference>
<evidence type="ECO:0000256" key="9">
    <source>
        <dbReference type="SAM" id="Phobius"/>
    </source>
</evidence>
<keyword evidence="5" id="KW-0547">Nucleotide-binding</keyword>
<keyword evidence="3" id="KW-0597">Phosphoprotein</keyword>
<reference evidence="11" key="2">
    <citation type="submission" date="2020-09" db="EMBL/GenBank/DDBJ databases">
        <authorList>
            <person name="Sun Q."/>
            <person name="Ohkuma M."/>
        </authorList>
    </citation>
    <scope>NUCLEOTIDE SEQUENCE</scope>
    <source>
        <strain evidence="11">JCM 3051</strain>
    </source>
</reference>
<feature type="domain" description="Signal transduction histidine kinase subgroup 3 dimerisation and phosphoacceptor" evidence="10">
    <location>
        <begin position="224"/>
        <end position="288"/>
    </location>
</feature>
<keyword evidence="4" id="KW-0808">Transferase</keyword>
<keyword evidence="9" id="KW-0812">Transmembrane</keyword>
<evidence type="ECO:0000256" key="7">
    <source>
        <dbReference type="ARBA" id="ARBA00022840"/>
    </source>
</evidence>
<protein>
    <recommendedName>
        <fullName evidence="2">histidine kinase</fullName>
        <ecNumber evidence="2">2.7.13.3</ecNumber>
    </recommendedName>
</protein>
<dbReference type="GO" id="GO:0005524">
    <property type="term" value="F:ATP binding"/>
    <property type="evidence" value="ECO:0007669"/>
    <property type="project" value="UniProtKB-KW"/>
</dbReference>
<evidence type="ECO:0000256" key="4">
    <source>
        <dbReference type="ARBA" id="ARBA00022679"/>
    </source>
</evidence>
<keyword evidence="6" id="KW-0418">Kinase</keyword>
<keyword evidence="9" id="KW-0472">Membrane</keyword>
<evidence type="ECO:0000256" key="5">
    <source>
        <dbReference type="ARBA" id="ARBA00022741"/>
    </source>
</evidence>
<reference evidence="11" key="1">
    <citation type="journal article" date="2014" name="Int. J. Syst. Evol. Microbiol.">
        <title>Complete genome sequence of Corynebacterium casei LMG S-19264T (=DSM 44701T), isolated from a smear-ripened cheese.</title>
        <authorList>
            <consortium name="US DOE Joint Genome Institute (JGI-PGF)"/>
            <person name="Walter F."/>
            <person name="Albersmeier A."/>
            <person name="Kalinowski J."/>
            <person name="Ruckert C."/>
        </authorList>
    </citation>
    <scope>NUCLEOTIDE SEQUENCE</scope>
    <source>
        <strain evidence="11">JCM 3051</strain>
    </source>
</reference>
<dbReference type="InterPro" id="IPR011712">
    <property type="entry name" value="Sig_transdc_His_kin_sub3_dim/P"/>
</dbReference>
<keyword evidence="9" id="KW-1133">Transmembrane helix</keyword>
<feature type="transmembrane region" description="Helical" evidence="9">
    <location>
        <begin position="93"/>
        <end position="119"/>
    </location>
</feature>
<evidence type="ECO:0000259" key="10">
    <source>
        <dbReference type="Pfam" id="PF07730"/>
    </source>
</evidence>
<dbReference type="AlphaFoldDB" id="A0A8H9GQF6"/>
<dbReference type="CDD" id="cd16917">
    <property type="entry name" value="HATPase_UhpB-NarQ-NarX-like"/>
    <property type="match status" value="1"/>
</dbReference>
<accession>A0A8H9GQF6</accession>
<feature type="transmembrane region" description="Helical" evidence="9">
    <location>
        <begin position="126"/>
        <end position="146"/>
    </location>
</feature>
<dbReference type="GO" id="GO:0000155">
    <property type="term" value="F:phosphorelay sensor kinase activity"/>
    <property type="evidence" value="ECO:0007669"/>
    <property type="project" value="InterPro"/>
</dbReference>
<feature type="transmembrane region" description="Helical" evidence="9">
    <location>
        <begin position="25"/>
        <end position="49"/>
    </location>
</feature>
<feature type="transmembrane region" description="Helical" evidence="9">
    <location>
        <begin position="61"/>
        <end position="81"/>
    </location>
</feature>